<gene>
    <name evidence="8" type="ordered locus">KLTH0E04378g</name>
</gene>
<proteinExistence type="predicted"/>
<evidence type="ECO:0000256" key="7">
    <source>
        <dbReference type="SAM" id="SignalP"/>
    </source>
</evidence>
<feature type="transmembrane region" description="Helical" evidence="6">
    <location>
        <begin position="419"/>
        <end position="435"/>
    </location>
</feature>
<feature type="chain" id="PRO_5012587520" evidence="7">
    <location>
        <begin position="16"/>
        <end position="437"/>
    </location>
</feature>
<dbReference type="InterPro" id="IPR003689">
    <property type="entry name" value="ZIP"/>
</dbReference>
<evidence type="ECO:0000256" key="6">
    <source>
        <dbReference type="SAM" id="Phobius"/>
    </source>
</evidence>
<dbReference type="Pfam" id="PF02535">
    <property type="entry name" value="Zip"/>
    <property type="match status" value="1"/>
</dbReference>
<dbReference type="RefSeq" id="XP_002553673.1">
    <property type="nucleotide sequence ID" value="XM_002553627.1"/>
</dbReference>
<organism evidence="8 9">
    <name type="scientific">Lachancea thermotolerans (strain ATCC 56472 / CBS 6340 / NRRL Y-8284)</name>
    <name type="common">Yeast</name>
    <name type="synonym">Kluyveromyces thermotolerans</name>
    <dbReference type="NCBI Taxonomy" id="559295"/>
    <lineage>
        <taxon>Eukaryota</taxon>
        <taxon>Fungi</taxon>
        <taxon>Dikarya</taxon>
        <taxon>Ascomycota</taxon>
        <taxon>Saccharomycotina</taxon>
        <taxon>Saccharomycetes</taxon>
        <taxon>Saccharomycetales</taxon>
        <taxon>Saccharomycetaceae</taxon>
        <taxon>Lachancea</taxon>
    </lineage>
</organism>
<dbReference type="STRING" id="559295.C5DHH5"/>
<dbReference type="EMBL" id="CU928169">
    <property type="protein sequence ID" value="CAR23236.1"/>
    <property type="molecule type" value="Genomic_DNA"/>
</dbReference>
<dbReference type="Proteomes" id="UP000002036">
    <property type="component" value="Chromosome E"/>
</dbReference>
<accession>C5DHH5</accession>
<evidence type="ECO:0000256" key="4">
    <source>
        <dbReference type="ARBA" id="ARBA00023136"/>
    </source>
</evidence>
<dbReference type="OrthoDB" id="200954at2759"/>
<keyword evidence="4 6" id="KW-0472">Membrane</keyword>
<reference evidence="8 9" key="1">
    <citation type="journal article" date="2009" name="Genome Res.">
        <title>Comparative genomics of protoploid Saccharomycetaceae.</title>
        <authorList>
            <consortium name="The Genolevures Consortium"/>
            <person name="Souciet J.-L."/>
            <person name="Dujon B."/>
            <person name="Gaillardin C."/>
            <person name="Johnston M."/>
            <person name="Baret P.V."/>
            <person name="Cliften P."/>
            <person name="Sherman D.J."/>
            <person name="Weissenbach J."/>
            <person name="Westhof E."/>
            <person name="Wincker P."/>
            <person name="Jubin C."/>
            <person name="Poulain J."/>
            <person name="Barbe V."/>
            <person name="Segurens B."/>
            <person name="Artiguenave F."/>
            <person name="Anthouard V."/>
            <person name="Vacherie B."/>
            <person name="Val M.-E."/>
            <person name="Fulton R.S."/>
            <person name="Minx P."/>
            <person name="Wilson R."/>
            <person name="Durrens P."/>
            <person name="Jean G."/>
            <person name="Marck C."/>
            <person name="Martin T."/>
            <person name="Nikolski M."/>
            <person name="Rolland T."/>
            <person name="Seret M.-L."/>
            <person name="Casaregola S."/>
            <person name="Despons L."/>
            <person name="Fairhead C."/>
            <person name="Fischer G."/>
            <person name="Lafontaine I."/>
            <person name="Leh V."/>
            <person name="Lemaire M."/>
            <person name="de Montigny J."/>
            <person name="Neuveglise C."/>
            <person name="Thierry A."/>
            <person name="Blanc-Lenfle I."/>
            <person name="Bleykasten C."/>
            <person name="Diffels J."/>
            <person name="Fritsch E."/>
            <person name="Frangeul L."/>
            <person name="Goeffon A."/>
            <person name="Jauniaux N."/>
            <person name="Kachouri-Lafond R."/>
            <person name="Payen C."/>
            <person name="Potier S."/>
            <person name="Pribylova L."/>
            <person name="Ozanne C."/>
            <person name="Richard G.-F."/>
            <person name="Sacerdot C."/>
            <person name="Straub M.-L."/>
            <person name="Talla E."/>
        </authorList>
    </citation>
    <scope>NUCLEOTIDE SEQUENCE [LARGE SCALE GENOMIC DNA]</scope>
    <source>
        <strain evidence="9">ATCC 56472 / CBS 6340 / NRRL Y-8284</strain>
    </source>
</reference>
<dbReference type="FunCoup" id="C5DHH5">
    <property type="interactions" value="187"/>
</dbReference>
<keyword evidence="9" id="KW-1185">Reference proteome</keyword>
<comment type="subcellular location">
    <subcellularLocation>
        <location evidence="1">Membrane</location>
        <topology evidence="1">Multi-pass membrane protein</topology>
    </subcellularLocation>
</comment>
<sequence>MMYAALLSLLPKVMAHPGHHHGTSVMHGEVKDSVIAQFLFPYSARVNALLATVYISAAPCLIVTAIPELRKAKRGSLLSLLMSFAFGTLMGDIILHLLPEIFSEAIDVNEEAQWLKFLDGLPLQDSTNGHVKDLLVTLKPSLTSHNSPSKMRTMALGFLVFCGFVIFMVIDKGLKIANSGGEHEEGHHHGHSHIFSVQHEKEAEEGVEAVSSGKVVTSDEGMNVVRRSKGNKTEGSDVDDDIGHERAPPQSSSLKASAYLSLVSAFAHNITDGVALASAFYKSKHTGIVTTLAVLMHEIPHELGDFAILLASGINFNQALLLQLVGAFGALIGTLCGCIANEMAAGTADTGIASRIIPEIGFPTFVAHASSKWPISAGELMLPITTGGLLFISTVGVVPELLKVTGSSKKNELTNSLRHLGSVFAGFVLMAWMGLNE</sequence>
<dbReference type="GO" id="GO:0005385">
    <property type="term" value="F:zinc ion transmembrane transporter activity"/>
    <property type="evidence" value="ECO:0007669"/>
    <property type="project" value="TreeGrafter"/>
</dbReference>
<dbReference type="eggNOG" id="KOG2693">
    <property type="taxonomic scope" value="Eukaryota"/>
</dbReference>
<feature type="compositionally biased region" description="Basic and acidic residues" evidence="5">
    <location>
        <begin position="231"/>
        <end position="247"/>
    </location>
</feature>
<feature type="transmembrane region" description="Helical" evidence="6">
    <location>
        <begin position="48"/>
        <end position="66"/>
    </location>
</feature>
<evidence type="ECO:0000256" key="3">
    <source>
        <dbReference type="ARBA" id="ARBA00022989"/>
    </source>
</evidence>
<keyword evidence="3 6" id="KW-1133">Transmembrane helix</keyword>
<dbReference type="InParanoid" id="C5DHH5"/>
<evidence type="ECO:0000313" key="9">
    <source>
        <dbReference type="Proteomes" id="UP000002036"/>
    </source>
</evidence>
<protein>
    <submittedName>
        <fullName evidence="8">KLTH0E04378p</fullName>
    </submittedName>
</protein>
<feature type="signal peptide" evidence="7">
    <location>
        <begin position="1"/>
        <end position="15"/>
    </location>
</feature>
<feature type="transmembrane region" description="Helical" evidence="6">
    <location>
        <begin position="380"/>
        <end position="399"/>
    </location>
</feature>
<dbReference type="GO" id="GO:0006882">
    <property type="term" value="P:intracellular zinc ion homeostasis"/>
    <property type="evidence" value="ECO:0007669"/>
    <property type="project" value="TreeGrafter"/>
</dbReference>
<dbReference type="KEGG" id="lth:KLTH0E04378g"/>
<feature type="region of interest" description="Disordered" evidence="5">
    <location>
        <begin position="220"/>
        <end position="250"/>
    </location>
</feature>
<evidence type="ECO:0000256" key="1">
    <source>
        <dbReference type="ARBA" id="ARBA00004141"/>
    </source>
</evidence>
<feature type="transmembrane region" description="Helical" evidence="6">
    <location>
        <begin position="151"/>
        <end position="170"/>
    </location>
</feature>
<evidence type="ECO:0000313" key="8">
    <source>
        <dbReference type="EMBL" id="CAR23236.1"/>
    </source>
</evidence>
<dbReference type="PANTHER" id="PTHR16950:SF16">
    <property type="entry name" value="ZINC TRANSPORTER ZIP13"/>
    <property type="match status" value="1"/>
</dbReference>
<dbReference type="HOGENOM" id="CLU_015114_0_0_1"/>
<feature type="transmembrane region" description="Helical" evidence="6">
    <location>
        <begin position="78"/>
        <end position="98"/>
    </location>
</feature>
<evidence type="ECO:0000256" key="2">
    <source>
        <dbReference type="ARBA" id="ARBA00022692"/>
    </source>
</evidence>
<dbReference type="GO" id="GO:0016020">
    <property type="term" value="C:membrane"/>
    <property type="evidence" value="ECO:0007669"/>
    <property type="project" value="UniProtKB-SubCell"/>
</dbReference>
<dbReference type="OMA" id="IWLHSIG"/>
<dbReference type="PANTHER" id="PTHR16950">
    <property type="entry name" value="ZINC TRANSPORTER SLC39A7 HISTIDINE-RICH MEMBRANE PROTEIN KE4"/>
    <property type="match status" value="1"/>
</dbReference>
<dbReference type="AlphaFoldDB" id="C5DHH5"/>
<keyword evidence="7" id="KW-0732">Signal</keyword>
<evidence type="ECO:0000256" key="5">
    <source>
        <dbReference type="SAM" id="MobiDB-lite"/>
    </source>
</evidence>
<dbReference type="GeneID" id="8291822"/>
<name>C5DHH5_LACTC</name>
<keyword evidence="2 6" id="KW-0812">Transmembrane</keyword>